<dbReference type="SMART" id="SM00248">
    <property type="entry name" value="ANK"/>
    <property type="match status" value="4"/>
</dbReference>
<dbReference type="Proteomes" id="UP000568380">
    <property type="component" value="Unassembled WGS sequence"/>
</dbReference>
<evidence type="ECO:0000256" key="3">
    <source>
        <dbReference type="PROSITE-ProRule" id="PRU00023"/>
    </source>
</evidence>
<dbReference type="Pfam" id="PF13637">
    <property type="entry name" value="Ank_4"/>
    <property type="match status" value="1"/>
</dbReference>
<protein>
    <recommendedName>
        <fullName evidence="6">Ankyrin repeat domain-containing protein</fullName>
    </recommendedName>
</protein>
<dbReference type="InterPro" id="IPR036770">
    <property type="entry name" value="Ankyrin_rpt-contain_sf"/>
</dbReference>
<evidence type="ECO:0000256" key="1">
    <source>
        <dbReference type="ARBA" id="ARBA00022737"/>
    </source>
</evidence>
<keyword evidence="1" id="KW-0677">Repeat</keyword>
<dbReference type="EMBL" id="JACHIN010000008">
    <property type="protein sequence ID" value="MBB5080276.1"/>
    <property type="molecule type" value="Genomic_DNA"/>
</dbReference>
<dbReference type="Pfam" id="PF12796">
    <property type="entry name" value="Ank_2"/>
    <property type="match status" value="1"/>
</dbReference>
<feature type="repeat" description="ANK" evidence="3">
    <location>
        <begin position="387"/>
        <end position="419"/>
    </location>
</feature>
<accession>A0A7W8EI92</accession>
<dbReference type="GO" id="GO:0004842">
    <property type="term" value="F:ubiquitin-protein transferase activity"/>
    <property type="evidence" value="ECO:0007669"/>
    <property type="project" value="TreeGrafter"/>
</dbReference>
<keyword evidence="5" id="KW-1185">Reference proteome</keyword>
<dbReference type="RefSeq" id="WP_184966633.1">
    <property type="nucleotide sequence ID" value="NZ_JACHIN010000008.1"/>
</dbReference>
<evidence type="ECO:0000313" key="4">
    <source>
        <dbReference type="EMBL" id="MBB5080276.1"/>
    </source>
</evidence>
<dbReference type="AlphaFoldDB" id="A0A7W8EI92"/>
<comment type="caution">
    <text evidence="4">The sequence shown here is derived from an EMBL/GenBank/DDBJ whole genome shotgun (WGS) entry which is preliminary data.</text>
</comment>
<organism evidence="4 5">
    <name type="scientific">Nonomuraea endophytica</name>
    <dbReference type="NCBI Taxonomy" id="714136"/>
    <lineage>
        <taxon>Bacteria</taxon>
        <taxon>Bacillati</taxon>
        <taxon>Actinomycetota</taxon>
        <taxon>Actinomycetes</taxon>
        <taxon>Streptosporangiales</taxon>
        <taxon>Streptosporangiaceae</taxon>
        <taxon>Nonomuraea</taxon>
    </lineage>
</organism>
<sequence>MSDRHFELPAHPNAEYYRKQAKHLHHAYAAGDAAAGARVADALGDRAGERFLLSDAQFVLAQEHGFRTWPEFRAHIESRSTIEERPVSRLMGVMPGIYASMADTLLTELSRDSPGALRRLRAYVPRHATARSAATAGLRDARLIIARELGFPTWQELLSFTEKSRHDLSEHRRRRQRLHREAEALLTGNTDQLAQLTAEQADTLLHMLAGPETIPGVRLCKELGAPRAAVAVLLRKATDLDLPLTWAARFNRVGYVRLLLDAGADPGTRTLGITPLENAVYHGNTEVVDLLAVHAIVPQALWTYAACGRLDLVRTCFDGDGMLRPDAAPARPDLADTGAGFPSRLPPTDDPEEIIGEAFVHACQHGRIEVVRWFLDHGVHPDVAPYLGRTGLHWAIPGGHLPVIRLLLERGADPSLRDDLLRTDADGWLRISYAARPHDPEAHHLHNLITSGPTH</sequence>
<dbReference type="PANTHER" id="PTHR24171:SF8">
    <property type="entry name" value="BRCA1-ASSOCIATED RING DOMAIN PROTEIN 1"/>
    <property type="match status" value="1"/>
</dbReference>
<dbReference type="PANTHER" id="PTHR24171">
    <property type="entry name" value="ANKYRIN REPEAT DOMAIN-CONTAINING PROTEIN 39-RELATED"/>
    <property type="match status" value="1"/>
</dbReference>
<dbReference type="GO" id="GO:0085020">
    <property type="term" value="P:protein K6-linked ubiquitination"/>
    <property type="evidence" value="ECO:0007669"/>
    <property type="project" value="TreeGrafter"/>
</dbReference>
<reference evidence="4 5" key="1">
    <citation type="submission" date="2020-08" db="EMBL/GenBank/DDBJ databases">
        <title>Genomic Encyclopedia of Type Strains, Phase IV (KMG-IV): sequencing the most valuable type-strain genomes for metagenomic binning, comparative biology and taxonomic classification.</title>
        <authorList>
            <person name="Goeker M."/>
        </authorList>
    </citation>
    <scope>NUCLEOTIDE SEQUENCE [LARGE SCALE GENOMIC DNA]</scope>
    <source>
        <strain evidence="4 5">DSM 45385</strain>
    </source>
</reference>
<dbReference type="PROSITE" id="PS50088">
    <property type="entry name" value="ANK_REPEAT"/>
    <property type="match status" value="1"/>
</dbReference>
<dbReference type="PROSITE" id="PS50297">
    <property type="entry name" value="ANK_REP_REGION"/>
    <property type="match status" value="1"/>
</dbReference>
<dbReference type="InterPro" id="IPR002110">
    <property type="entry name" value="Ankyrin_rpt"/>
</dbReference>
<dbReference type="PRINTS" id="PR01415">
    <property type="entry name" value="ANKYRIN"/>
</dbReference>
<name>A0A7W8EI92_9ACTN</name>
<gene>
    <name evidence="4" type="ORF">HNR40_005763</name>
</gene>
<proteinExistence type="predicted"/>
<evidence type="ECO:0008006" key="6">
    <source>
        <dbReference type="Google" id="ProtNLM"/>
    </source>
</evidence>
<dbReference type="Gene3D" id="1.25.40.20">
    <property type="entry name" value="Ankyrin repeat-containing domain"/>
    <property type="match status" value="2"/>
</dbReference>
<evidence type="ECO:0000256" key="2">
    <source>
        <dbReference type="ARBA" id="ARBA00023043"/>
    </source>
</evidence>
<dbReference type="SUPFAM" id="SSF48403">
    <property type="entry name" value="Ankyrin repeat"/>
    <property type="match status" value="1"/>
</dbReference>
<evidence type="ECO:0000313" key="5">
    <source>
        <dbReference type="Proteomes" id="UP000568380"/>
    </source>
</evidence>
<keyword evidence="2 3" id="KW-0040">ANK repeat</keyword>